<name>A0A6G1GTS1_9PEZI</name>
<evidence type="ECO:0008006" key="5">
    <source>
        <dbReference type="Google" id="ProtNLM"/>
    </source>
</evidence>
<dbReference type="Proteomes" id="UP000800041">
    <property type="component" value="Unassembled WGS sequence"/>
</dbReference>
<feature type="region of interest" description="Disordered" evidence="1">
    <location>
        <begin position="202"/>
        <end position="273"/>
    </location>
</feature>
<evidence type="ECO:0000313" key="3">
    <source>
        <dbReference type="EMBL" id="KAF1984180.1"/>
    </source>
</evidence>
<protein>
    <recommendedName>
        <fullName evidence="5">MARVEL domain-containing protein</fullName>
    </recommendedName>
</protein>
<organism evidence="3 4">
    <name type="scientific">Aulographum hederae CBS 113979</name>
    <dbReference type="NCBI Taxonomy" id="1176131"/>
    <lineage>
        <taxon>Eukaryota</taxon>
        <taxon>Fungi</taxon>
        <taxon>Dikarya</taxon>
        <taxon>Ascomycota</taxon>
        <taxon>Pezizomycotina</taxon>
        <taxon>Dothideomycetes</taxon>
        <taxon>Pleosporomycetidae</taxon>
        <taxon>Aulographales</taxon>
        <taxon>Aulographaceae</taxon>
    </lineage>
</organism>
<gene>
    <name evidence="3" type="ORF">K402DRAFT_465315</name>
</gene>
<evidence type="ECO:0000256" key="1">
    <source>
        <dbReference type="SAM" id="MobiDB-lite"/>
    </source>
</evidence>
<sequence>MQFFSRHWRIPKAIWVLFIVEFPLTIALLTIFGIASPNTYRTKLWQEGADHGFNSDPLVVLYSYANYRPVKTPIVWSSFMTEFNLVISVISMFLLLTKVVLHVLHLFWPIISFVCHGLLVGLFSYSIYVQTAPDVSDPKHPNNGAPWYIMKNCNFSSTSEIKGFCEQAKAGFAVTVVMLALFVVNLLLAIWSNFTARKSTTRDSDSIRETKSGYSYSPQSEAAAEQQWEFQTLQRPEEAGGLRNPMTPRSKAFQDLAGASQSDLPLRNGGPVR</sequence>
<evidence type="ECO:0000256" key="2">
    <source>
        <dbReference type="SAM" id="Phobius"/>
    </source>
</evidence>
<reference evidence="3" key="1">
    <citation type="journal article" date="2020" name="Stud. Mycol.">
        <title>101 Dothideomycetes genomes: a test case for predicting lifestyles and emergence of pathogens.</title>
        <authorList>
            <person name="Haridas S."/>
            <person name="Albert R."/>
            <person name="Binder M."/>
            <person name="Bloem J."/>
            <person name="Labutti K."/>
            <person name="Salamov A."/>
            <person name="Andreopoulos B."/>
            <person name="Baker S."/>
            <person name="Barry K."/>
            <person name="Bills G."/>
            <person name="Bluhm B."/>
            <person name="Cannon C."/>
            <person name="Castanera R."/>
            <person name="Culley D."/>
            <person name="Daum C."/>
            <person name="Ezra D."/>
            <person name="Gonzalez J."/>
            <person name="Henrissat B."/>
            <person name="Kuo A."/>
            <person name="Liang C."/>
            <person name="Lipzen A."/>
            <person name="Lutzoni F."/>
            <person name="Magnuson J."/>
            <person name="Mondo S."/>
            <person name="Nolan M."/>
            <person name="Ohm R."/>
            <person name="Pangilinan J."/>
            <person name="Park H.-J."/>
            <person name="Ramirez L."/>
            <person name="Alfaro M."/>
            <person name="Sun H."/>
            <person name="Tritt A."/>
            <person name="Yoshinaga Y."/>
            <person name="Zwiers L.-H."/>
            <person name="Turgeon B."/>
            <person name="Goodwin S."/>
            <person name="Spatafora J."/>
            <person name="Crous P."/>
            <person name="Grigoriev I."/>
        </authorList>
    </citation>
    <scope>NUCLEOTIDE SEQUENCE</scope>
    <source>
        <strain evidence="3">CBS 113979</strain>
    </source>
</reference>
<feature type="transmembrane region" description="Helical" evidence="2">
    <location>
        <begin position="12"/>
        <end position="35"/>
    </location>
</feature>
<feature type="transmembrane region" description="Helical" evidence="2">
    <location>
        <begin position="74"/>
        <end position="96"/>
    </location>
</feature>
<proteinExistence type="predicted"/>
<feature type="transmembrane region" description="Helical" evidence="2">
    <location>
        <begin position="170"/>
        <end position="191"/>
    </location>
</feature>
<evidence type="ECO:0000313" key="4">
    <source>
        <dbReference type="Proteomes" id="UP000800041"/>
    </source>
</evidence>
<keyword evidence="2" id="KW-0472">Membrane</keyword>
<feature type="compositionally biased region" description="Basic and acidic residues" evidence="1">
    <location>
        <begin position="202"/>
        <end position="211"/>
    </location>
</feature>
<keyword evidence="4" id="KW-1185">Reference proteome</keyword>
<dbReference type="EMBL" id="ML977169">
    <property type="protein sequence ID" value="KAF1984180.1"/>
    <property type="molecule type" value="Genomic_DNA"/>
</dbReference>
<dbReference type="AlphaFoldDB" id="A0A6G1GTS1"/>
<keyword evidence="2" id="KW-1133">Transmembrane helix</keyword>
<feature type="transmembrane region" description="Helical" evidence="2">
    <location>
        <begin position="103"/>
        <end position="128"/>
    </location>
</feature>
<dbReference type="OrthoDB" id="5352400at2759"/>
<keyword evidence="2" id="KW-0812">Transmembrane</keyword>
<accession>A0A6G1GTS1</accession>